<comment type="caution">
    <text evidence="2">The sequence shown here is derived from an EMBL/GenBank/DDBJ whole genome shotgun (WGS) entry which is preliminary data.</text>
</comment>
<dbReference type="Proteomes" id="UP000472320">
    <property type="component" value="Unassembled WGS sequence"/>
</dbReference>
<feature type="chain" id="PRO_5026752264" evidence="1">
    <location>
        <begin position="21"/>
        <end position="617"/>
    </location>
</feature>
<evidence type="ECO:0000313" key="3">
    <source>
        <dbReference type="Proteomes" id="UP000472320"/>
    </source>
</evidence>
<sequence length="617" mass="66151">MKLRHAVMGALAVQSGLANATQWTLENNWIVNLDSNVSFGLAVRTSKPQCRFIGNDNGGCVGDAVTPLQASNPAAFSMNLDTLRLNQDLGNLNYKRGQVVSSNLQFSTELFVRASDGWSGLVRGVVNQDFSIDKTKRTPLDPEAKDFAKSNPRLLDAYINKKFDIGSQEARLRVGNQVLNWGENLFITGGINAINPIYVPAAHQPGTPLKNLFIPSPIVSLSSSLAPGLGIEAYYQWKWNSFAFDAPGTFFSTSNFVGKGGRGIYLPTSVLNAALAQAGVPAMPYGTIGNTATVINSYGRMLSFDELASADVNPAGQLLGTGTVIPRAADHRPKAWQGGVALRYRLPESGDELGVYYYRYNDKVPFVSYEVPGNPANPFGWQAYQDYGQKRSLFGVSYNFQAGDWAIGTELSYRPHDGVAIDPSSVIDPSNPYYCNALADFTVAPVGTSCKGWVDTRHFQLHLTGIHIMSPSGPLGGLLQAFGASEGTITAEAAVAHYPKLQKNAGIPYAVTADYALPTKTSSGVVVAASLTYPNIFGTRSSLIPDIAISQGVSGVSATALPGFVKGMGAAVLGATIDFKVKPETKLRVDFTKNWGGGNSNLMRDRNFMSFSLSSSF</sequence>
<reference evidence="2 3" key="1">
    <citation type="submission" date="2019-11" db="EMBL/GenBank/DDBJ databases">
        <title>Type strains purchased from KCTC, JCM and DSMZ.</title>
        <authorList>
            <person name="Lu H."/>
        </authorList>
    </citation>
    <scope>NUCLEOTIDE SEQUENCE [LARGE SCALE GENOMIC DNA]</scope>
    <source>
        <strain evidence="2 3">JCM 31587</strain>
    </source>
</reference>
<dbReference type="AlphaFoldDB" id="A0A6L6QDC6"/>
<organism evidence="2 3">
    <name type="scientific">Massilia eburnea</name>
    <dbReference type="NCBI Taxonomy" id="1776165"/>
    <lineage>
        <taxon>Bacteria</taxon>
        <taxon>Pseudomonadati</taxon>
        <taxon>Pseudomonadota</taxon>
        <taxon>Betaproteobacteria</taxon>
        <taxon>Burkholderiales</taxon>
        <taxon>Oxalobacteraceae</taxon>
        <taxon>Telluria group</taxon>
        <taxon>Massilia</taxon>
    </lineage>
</organism>
<accession>A0A6L6QDC6</accession>
<dbReference type="OrthoDB" id="8522166at2"/>
<proteinExistence type="predicted"/>
<dbReference type="Pfam" id="PF06980">
    <property type="entry name" value="DUF1302"/>
    <property type="match status" value="1"/>
</dbReference>
<dbReference type="InterPro" id="IPR010727">
    <property type="entry name" value="DUF1302"/>
</dbReference>
<dbReference type="EMBL" id="WNKX01000003">
    <property type="protein sequence ID" value="MTW10101.1"/>
    <property type="molecule type" value="Genomic_DNA"/>
</dbReference>
<evidence type="ECO:0000256" key="1">
    <source>
        <dbReference type="SAM" id="SignalP"/>
    </source>
</evidence>
<keyword evidence="3" id="KW-1185">Reference proteome</keyword>
<name>A0A6L6QDC6_9BURK</name>
<evidence type="ECO:0000313" key="2">
    <source>
        <dbReference type="EMBL" id="MTW10101.1"/>
    </source>
</evidence>
<protein>
    <submittedName>
        <fullName evidence="2">DUF1302 family protein</fullName>
    </submittedName>
</protein>
<gene>
    <name evidence="2" type="ORF">GM658_05755</name>
</gene>
<feature type="signal peptide" evidence="1">
    <location>
        <begin position="1"/>
        <end position="20"/>
    </location>
</feature>
<dbReference type="RefSeq" id="WP_155453040.1">
    <property type="nucleotide sequence ID" value="NZ_WNKX01000003.1"/>
</dbReference>
<keyword evidence="1" id="KW-0732">Signal</keyword>